<dbReference type="EMBL" id="FTNO01000003">
    <property type="protein sequence ID" value="SIR63301.1"/>
    <property type="molecule type" value="Genomic_DNA"/>
</dbReference>
<evidence type="ECO:0000313" key="1">
    <source>
        <dbReference type="EMBL" id="SIR63301.1"/>
    </source>
</evidence>
<evidence type="ECO:0000313" key="2">
    <source>
        <dbReference type="Proteomes" id="UP000186914"/>
    </source>
</evidence>
<gene>
    <name evidence="1" type="ORF">SAMN05421858_3022</name>
</gene>
<sequence>MLDFVSLATNRPTELRTSRISPHITCRPPDVTENGAKYSSVCPMVDAETTSIADETRDLHVMIFDRLAENIT</sequence>
<protein>
    <submittedName>
        <fullName evidence="1">Uncharacterized protein</fullName>
    </submittedName>
</protein>
<reference evidence="2" key="1">
    <citation type="submission" date="2017-01" db="EMBL/GenBank/DDBJ databases">
        <authorList>
            <person name="Varghese N."/>
            <person name="Submissions S."/>
        </authorList>
    </citation>
    <scope>NUCLEOTIDE SEQUENCE [LARGE SCALE GENOMIC DNA]</scope>
    <source>
        <strain evidence="2">CGMCC 1.7737</strain>
    </source>
</reference>
<dbReference type="Proteomes" id="UP000186914">
    <property type="component" value="Unassembled WGS sequence"/>
</dbReference>
<dbReference type="RefSeq" id="WP_076431002.1">
    <property type="nucleotide sequence ID" value="NZ_FTNO01000003.1"/>
</dbReference>
<organism evidence="1 2">
    <name type="scientific">Haladaptatus litoreus</name>
    <dbReference type="NCBI Taxonomy" id="553468"/>
    <lineage>
        <taxon>Archaea</taxon>
        <taxon>Methanobacteriati</taxon>
        <taxon>Methanobacteriota</taxon>
        <taxon>Stenosarchaea group</taxon>
        <taxon>Halobacteria</taxon>
        <taxon>Halobacteriales</taxon>
        <taxon>Haladaptataceae</taxon>
        <taxon>Haladaptatus</taxon>
    </lineage>
</organism>
<accession>A0A1N7CI57</accession>
<name>A0A1N7CI57_9EURY</name>
<proteinExistence type="predicted"/>
<dbReference type="AlphaFoldDB" id="A0A1N7CI57"/>
<keyword evidence="2" id="KW-1185">Reference proteome</keyword>